<protein>
    <submittedName>
        <fullName evidence="1">Uncharacterized protein</fullName>
    </submittedName>
</protein>
<organism evidence="1 2">
    <name type="scientific">Methylobacterium soli</name>
    <dbReference type="NCBI Taxonomy" id="553447"/>
    <lineage>
        <taxon>Bacteria</taxon>
        <taxon>Pseudomonadati</taxon>
        <taxon>Pseudomonadota</taxon>
        <taxon>Alphaproteobacteria</taxon>
        <taxon>Hyphomicrobiales</taxon>
        <taxon>Methylobacteriaceae</taxon>
        <taxon>Methylobacterium</taxon>
    </lineage>
</organism>
<dbReference type="EMBL" id="VZZK01000081">
    <property type="protein sequence ID" value="KAB1068838.1"/>
    <property type="molecule type" value="Genomic_DNA"/>
</dbReference>
<evidence type="ECO:0000313" key="1">
    <source>
        <dbReference type="EMBL" id="KAB1068838.1"/>
    </source>
</evidence>
<dbReference type="Proteomes" id="UP000474159">
    <property type="component" value="Unassembled WGS sequence"/>
</dbReference>
<gene>
    <name evidence="1" type="ORF">F6X53_31290</name>
</gene>
<proteinExistence type="predicted"/>
<accession>A0A6L3SRA5</accession>
<evidence type="ECO:0000313" key="2">
    <source>
        <dbReference type="Proteomes" id="UP000474159"/>
    </source>
</evidence>
<keyword evidence="2" id="KW-1185">Reference proteome</keyword>
<dbReference type="AlphaFoldDB" id="A0A6L3SRA5"/>
<comment type="caution">
    <text evidence="1">The sequence shown here is derived from an EMBL/GenBank/DDBJ whole genome shotgun (WGS) entry which is preliminary data.</text>
</comment>
<name>A0A6L3SRA5_9HYPH</name>
<sequence length="66" mass="7362">MNGKPVDDLPLVTQHVAGGKARRARQIGLIERLREDGRDTGMAETLLIEFEQTLAHLQRLRAIQAS</sequence>
<reference evidence="1 2" key="1">
    <citation type="submission" date="2019-09" db="EMBL/GenBank/DDBJ databases">
        <title>YIM 48816 draft genome.</title>
        <authorList>
            <person name="Jiang L."/>
        </authorList>
    </citation>
    <scope>NUCLEOTIDE SEQUENCE [LARGE SCALE GENOMIC DNA]</scope>
    <source>
        <strain evidence="1 2">YIM 48816</strain>
    </source>
</reference>
<dbReference type="RefSeq" id="WP_151005730.1">
    <property type="nucleotide sequence ID" value="NZ_BPQY01000443.1"/>
</dbReference>